<evidence type="ECO:0000313" key="2">
    <source>
        <dbReference type="Proteomes" id="UP000886501"/>
    </source>
</evidence>
<keyword evidence="2" id="KW-1185">Reference proteome</keyword>
<comment type="caution">
    <text evidence="1">The sequence shown here is derived from an EMBL/GenBank/DDBJ whole genome shotgun (WGS) entry which is preliminary data.</text>
</comment>
<sequence length="672" mass="74309">MLSKRDRKSEESSSPAPAPSSSLDRNLDVLEDPTSLVSADSGCTNRGSLNESGLSLLLSPTDTNHRPASPLLLDSDKRALQCLLSRAVSHDELSSLIETIVSNVKAADIVQYLQGSDAQAFIDVIDEACHHTLQSLRNQLIDFCLDFLVSVCQALDSLDFAPQTRRECVKPLYKMCAGHTLLPKSLRFELPEYNMDDVRYHGGFADVVKCEYRGREVAVKALRVYNNDSQGIIHRFCKEVITWRVLRHPNVLPLLGATMANNRFAMMSEWMTNGNINQFVTTYPDANRFELLGGVAKGLIHVHSQGMVHGDLKGANILIDGTGRACLADFGLLTIAPDPTNVTSSNSFLQGGTCRWMSPELLDPENFDLKDNRPTKRSDCYALGMVIYEVLAGRVPFSRYHCYVVVAKILKGERPRRPEGAEGAWFTDGVWNTVEHCWEPVPGDRPSIKDVLRCLESDSSSWMLPSQTATVPPTINPPAWNFDSSTEESAGEGEVSSPSQIASPQPSQEPPLEALPCDGLDYQGLEMGVDNFSGPGSKELAEILDRAPSADAHSQETSVRRRYACNRRKAPPRSHLTIDESKTADVEVWEPDDSGFGGFTEKELYGDVGVRKRQQPPDALDHLRALFQITLEWMNNEKTLGPIQPHHRIGRLIFGPVKHSFYGAAHLVTATL</sequence>
<name>A0ACB6YZ91_THEGA</name>
<proteinExistence type="predicted"/>
<accession>A0ACB6YZ91</accession>
<dbReference type="EMBL" id="MU118401">
    <property type="protein sequence ID" value="KAF9642628.1"/>
    <property type="molecule type" value="Genomic_DNA"/>
</dbReference>
<gene>
    <name evidence="1" type="ORF">BDM02DRAFT_2008127</name>
</gene>
<evidence type="ECO:0000313" key="1">
    <source>
        <dbReference type="EMBL" id="KAF9642628.1"/>
    </source>
</evidence>
<reference evidence="1" key="2">
    <citation type="journal article" date="2020" name="Nat. Commun.">
        <title>Large-scale genome sequencing of mycorrhizal fungi provides insights into the early evolution of symbiotic traits.</title>
        <authorList>
            <person name="Miyauchi S."/>
            <person name="Kiss E."/>
            <person name="Kuo A."/>
            <person name="Drula E."/>
            <person name="Kohler A."/>
            <person name="Sanchez-Garcia M."/>
            <person name="Morin E."/>
            <person name="Andreopoulos B."/>
            <person name="Barry K.W."/>
            <person name="Bonito G."/>
            <person name="Buee M."/>
            <person name="Carver A."/>
            <person name="Chen C."/>
            <person name="Cichocki N."/>
            <person name="Clum A."/>
            <person name="Culley D."/>
            <person name="Crous P.W."/>
            <person name="Fauchery L."/>
            <person name="Girlanda M."/>
            <person name="Hayes R.D."/>
            <person name="Keri Z."/>
            <person name="LaButti K."/>
            <person name="Lipzen A."/>
            <person name="Lombard V."/>
            <person name="Magnuson J."/>
            <person name="Maillard F."/>
            <person name="Murat C."/>
            <person name="Nolan M."/>
            <person name="Ohm R.A."/>
            <person name="Pangilinan J."/>
            <person name="Pereira M.F."/>
            <person name="Perotto S."/>
            <person name="Peter M."/>
            <person name="Pfister S."/>
            <person name="Riley R."/>
            <person name="Sitrit Y."/>
            <person name="Stielow J.B."/>
            <person name="Szollosi G."/>
            <person name="Zifcakova L."/>
            <person name="Stursova M."/>
            <person name="Spatafora J.W."/>
            <person name="Tedersoo L."/>
            <person name="Vaario L.M."/>
            <person name="Yamada A."/>
            <person name="Yan M."/>
            <person name="Wang P."/>
            <person name="Xu J."/>
            <person name="Bruns T."/>
            <person name="Baldrian P."/>
            <person name="Vilgalys R."/>
            <person name="Dunand C."/>
            <person name="Henrissat B."/>
            <person name="Grigoriev I.V."/>
            <person name="Hibbett D."/>
            <person name="Nagy L.G."/>
            <person name="Martin F.M."/>
        </authorList>
    </citation>
    <scope>NUCLEOTIDE SEQUENCE</scope>
    <source>
        <strain evidence="1">P2</strain>
    </source>
</reference>
<protein>
    <submittedName>
        <fullName evidence="1">Kinase-like protein</fullName>
    </submittedName>
</protein>
<reference evidence="1" key="1">
    <citation type="submission" date="2019-10" db="EMBL/GenBank/DDBJ databases">
        <authorList>
            <consortium name="DOE Joint Genome Institute"/>
            <person name="Kuo A."/>
            <person name="Miyauchi S."/>
            <person name="Kiss E."/>
            <person name="Drula E."/>
            <person name="Kohler A."/>
            <person name="Sanchez-Garcia M."/>
            <person name="Andreopoulos B."/>
            <person name="Barry K.W."/>
            <person name="Bonito G."/>
            <person name="Buee M."/>
            <person name="Carver A."/>
            <person name="Chen C."/>
            <person name="Cichocki N."/>
            <person name="Clum A."/>
            <person name="Culley D."/>
            <person name="Crous P.W."/>
            <person name="Fauchery L."/>
            <person name="Girlanda M."/>
            <person name="Hayes R."/>
            <person name="Keri Z."/>
            <person name="Labutti K."/>
            <person name="Lipzen A."/>
            <person name="Lombard V."/>
            <person name="Magnuson J."/>
            <person name="Maillard F."/>
            <person name="Morin E."/>
            <person name="Murat C."/>
            <person name="Nolan M."/>
            <person name="Ohm R."/>
            <person name="Pangilinan J."/>
            <person name="Pereira M."/>
            <person name="Perotto S."/>
            <person name="Peter M."/>
            <person name="Riley R."/>
            <person name="Sitrit Y."/>
            <person name="Stielow B."/>
            <person name="Szollosi G."/>
            <person name="Zifcakova L."/>
            <person name="Stursova M."/>
            <person name="Spatafora J.W."/>
            <person name="Tedersoo L."/>
            <person name="Vaario L.-M."/>
            <person name="Yamada A."/>
            <person name="Yan M."/>
            <person name="Wang P."/>
            <person name="Xu J."/>
            <person name="Bruns T."/>
            <person name="Baldrian P."/>
            <person name="Vilgalys R."/>
            <person name="Henrissat B."/>
            <person name="Grigoriev I.V."/>
            <person name="Hibbett D."/>
            <person name="Nagy L.G."/>
            <person name="Martin F.M."/>
        </authorList>
    </citation>
    <scope>NUCLEOTIDE SEQUENCE</scope>
    <source>
        <strain evidence="1">P2</strain>
    </source>
</reference>
<dbReference type="Proteomes" id="UP000886501">
    <property type="component" value="Unassembled WGS sequence"/>
</dbReference>
<organism evidence="1 2">
    <name type="scientific">Thelephora ganbajun</name>
    <name type="common">Ganba fungus</name>
    <dbReference type="NCBI Taxonomy" id="370292"/>
    <lineage>
        <taxon>Eukaryota</taxon>
        <taxon>Fungi</taxon>
        <taxon>Dikarya</taxon>
        <taxon>Basidiomycota</taxon>
        <taxon>Agaricomycotina</taxon>
        <taxon>Agaricomycetes</taxon>
        <taxon>Thelephorales</taxon>
        <taxon>Thelephoraceae</taxon>
        <taxon>Thelephora</taxon>
    </lineage>
</organism>